<reference evidence="2" key="1">
    <citation type="submission" date="2020-10" db="EMBL/GenBank/DDBJ databases">
        <authorList>
            <person name="Gilroy R."/>
        </authorList>
    </citation>
    <scope>NUCLEOTIDE SEQUENCE</scope>
    <source>
        <strain evidence="2">3924</strain>
    </source>
</reference>
<feature type="domain" description="Uracil-DNA glycosylase-like" evidence="1">
    <location>
        <begin position="9"/>
        <end position="160"/>
    </location>
</feature>
<dbReference type="Pfam" id="PF03167">
    <property type="entry name" value="UDG"/>
    <property type="match status" value="1"/>
</dbReference>
<protein>
    <submittedName>
        <fullName evidence="2">DNA-deoxyinosine glycosylase</fullName>
        <ecNumber evidence="2">3.2.2.15</ecNumber>
    </submittedName>
</protein>
<dbReference type="AlphaFoldDB" id="A0A940DI09"/>
<dbReference type="NCBIfam" id="TIGR04274">
    <property type="entry name" value="hypoxanDNAglyco"/>
    <property type="match status" value="1"/>
</dbReference>
<comment type="caution">
    <text evidence="2">The sequence shown here is derived from an EMBL/GenBank/DDBJ whole genome shotgun (WGS) entry which is preliminary data.</text>
</comment>
<accession>A0A940DI09</accession>
<dbReference type="SUPFAM" id="SSF52141">
    <property type="entry name" value="Uracil-DNA glycosylase-like"/>
    <property type="match status" value="1"/>
</dbReference>
<dbReference type="CDD" id="cd10032">
    <property type="entry name" value="UDG-F6_HDG"/>
    <property type="match status" value="1"/>
</dbReference>
<gene>
    <name evidence="2" type="ORF">IAC51_01125</name>
</gene>
<dbReference type="InterPro" id="IPR026353">
    <property type="entry name" value="Hypoxan-DNA_Glyclase"/>
</dbReference>
<dbReference type="Proteomes" id="UP000712007">
    <property type="component" value="Unassembled WGS sequence"/>
</dbReference>
<dbReference type="GO" id="GO:0033958">
    <property type="term" value="F:DNA-deoxyinosine glycosylase activity"/>
    <property type="evidence" value="ECO:0007669"/>
    <property type="project" value="UniProtKB-EC"/>
</dbReference>
<evidence type="ECO:0000313" key="2">
    <source>
        <dbReference type="EMBL" id="MBO8439234.1"/>
    </source>
</evidence>
<dbReference type="InterPro" id="IPR005122">
    <property type="entry name" value="Uracil-DNA_glycosylase-like"/>
</dbReference>
<keyword evidence="2" id="KW-0326">Glycosidase</keyword>
<dbReference type="Gene3D" id="3.40.470.10">
    <property type="entry name" value="Uracil-DNA glycosylase-like domain"/>
    <property type="match status" value="1"/>
</dbReference>
<reference evidence="2" key="2">
    <citation type="journal article" date="2021" name="PeerJ">
        <title>Extensive microbial diversity within the chicken gut microbiome revealed by metagenomics and culture.</title>
        <authorList>
            <person name="Gilroy R."/>
            <person name="Ravi A."/>
            <person name="Getino M."/>
            <person name="Pursley I."/>
            <person name="Horton D.L."/>
            <person name="Alikhan N.F."/>
            <person name="Baker D."/>
            <person name="Gharbi K."/>
            <person name="Hall N."/>
            <person name="Watson M."/>
            <person name="Adriaenssens E.M."/>
            <person name="Foster-Nyarko E."/>
            <person name="Jarju S."/>
            <person name="Secka A."/>
            <person name="Antonio M."/>
            <person name="Oren A."/>
            <person name="Chaudhuri R.R."/>
            <person name="La Ragione R."/>
            <person name="Hildebrand F."/>
            <person name="Pallen M.J."/>
        </authorList>
    </citation>
    <scope>NUCLEOTIDE SEQUENCE</scope>
    <source>
        <strain evidence="2">3924</strain>
    </source>
</reference>
<organism evidence="2 3">
    <name type="scientific">Candidatus Aphodosoma intestinipullorum</name>
    <dbReference type="NCBI Taxonomy" id="2840674"/>
    <lineage>
        <taxon>Bacteria</taxon>
        <taxon>Pseudomonadati</taxon>
        <taxon>Bacteroidota</taxon>
        <taxon>Bacteroidia</taxon>
        <taxon>Bacteroidales</taxon>
        <taxon>Candidatus Aphodosoma</taxon>
    </lineage>
</organism>
<evidence type="ECO:0000259" key="1">
    <source>
        <dbReference type="SMART" id="SM00986"/>
    </source>
</evidence>
<dbReference type="EC" id="3.2.2.15" evidence="2"/>
<dbReference type="SMART" id="SM00986">
    <property type="entry name" value="UDG"/>
    <property type="match status" value="1"/>
</dbReference>
<sequence length="163" mass="18505">MELYHSSFPPIVTEETETLILGSLPGAESLRRQQYYAHPRNRFWRIIASLAERNYTEDYKLRIEMLTALRLGLWDVAARAIRPGSLDSDITGETPNDIPLLLKGHPNIKTVIFNGRKAQALYQKYFTGTEGIRYIYLPSTSPANAGFSFDRLLSAWRSAVIGQ</sequence>
<dbReference type="InterPro" id="IPR036895">
    <property type="entry name" value="Uracil-DNA_glycosylase-like_sf"/>
</dbReference>
<proteinExistence type="predicted"/>
<evidence type="ECO:0000313" key="3">
    <source>
        <dbReference type="Proteomes" id="UP000712007"/>
    </source>
</evidence>
<keyword evidence="2" id="KW-0378">Hydrolase</keyword>
<dbReference type="EMBL" id="JADIMV010000022">
    <property type="protein sequence ID" value="MBO8439234.1"/>
    <property type="molecule type" value="Genomic_DNA"/>
</dbReference>
<dbReference type="SMART" id="SM00987">
    <property type="entry name" value="UreE_C"/>
    <property type="match status" value="1"/>
</dbReference>
<name>A0A940DI09_9BACT</name>